<reference key="1">
    <citation type="submission" date="2010-11" db="EMBL/GenBank/DDBJ databases">
        <title>The complete genome of Leadbetterella byssophila DSM 17132.</title>
        <authorList>
            <consortium name="US DOE Joint Genome Institute (JGI-PGF)"/>
            <person name="Lucas S."/>
            <person name="Copeland A."/>
            <person name="Lapidus A."/>
            <person name="Glavina del Rio T."/>
            <person name="Dalin E."/>
            <person name="Tice H."/>
            <person name="Bruce D."/>
            <person name="Goodwin L."/>
            <person name="Pitluck S."/>
            <person name="Kyrpides N."/>
            <person name="Mavromatis K."/>
            <person name="Ivanova N."/>
            <person name="Teshima H."/>
            <person name="Brettin T."/>
            <person name="Detter J.C."/>
            <person name="Han C."/>
            <person name="Tapia R."/>
            <person name="Land M."/>
            <person name="Hauser L."/>
            <person name="Markowitz V."/>
            <person name="Cheng J.-F."/>
            <person name="Hugenholtz P."/>
            <person name="Woyke T."/>
            <person name="Wu D."/>
            <person name="Tindall B."/>
            <person name="Pomrenke H.G."/>
            <person name="Brambilla E."/>
            <person name="Klenk H.-P."/>
            <person name="Eisen J.A."/>
        </authorList>
    </citation>
    <scope>NUCLEOTIDE SEQUENCE [LARGE SCALE GENOMIC DNA]</scope>
    <source>
        <strain>DSM 17132</strain>
    </source>
</reference>
<dbReference type="Gene3D" id="3.40.50.1820">
    <property type="entry name" value="alpha/beta hydrolase"/>
    <property type="match status" value="1"/>
</dbReference>
<evidence type="ECO:0000313" key="3">
    <source>
        <dbReference type="Proteomes" id="UP000007435"/>
    </source>
</evidence>
<accession>E4RW70</accession>
<dbReference type="Pfam" id="PF12146">
    <property type="entry name" value="Hydrolase_4"/>
    <property type="match status" value="1"/>
</dbReference>
<dbReference type="GO" id="GO:0052689">
    <property type="term" value="F:carboxylic ester hydrolase activity"/>
    <property type="evidence" value="ECO:0007669"/>
    <property type="project" value="TreeGrafter"/>
</dbReference>
<dbReference type="STRING" id="649349.Lbys_1391"/>
<dbReference type="InterPro" id="IPR053145">
    <property type="entry name" value="AB_hydrolase_Est10"/>
</dbReference>
<dbReference type="AlphaFoldDB" id="E4RW70"/>
<dbReference type="eggNOG" id="COG1506">
    <property type="taxonomic scope" value="Bacteria"/>
</dbReference>
<dbReference type="HOGENOM" id="CLU_890790_0_0_10"/>
<dbReference type="EMBL" id="CP002305">
    <property type="protein sequence ID" value="ADQ17105.1"/>
    <property type="molecule type" value="Genomic_DNA"/>
</dbReference>
<dbReference type="InterPro" id="IPR029058">
    <property type="entry name" value="AB_hydrolase_fold"/>
</dbReference>
<reference evidence="2 3" key="2">
    <citation type="journal article" date="2011" name="Stand. Genomic Sci.">
        <title>Complete genome sequence of Leadbetterella byssophila type strain (4M15).</title>
        <authorList>
            <person name="Abt B."/>
            <person name="Teshima H."/>
            <person name="Lucas S."/>
            <person name="Lapidus A."/>
            <person name="Del Rio T.G."/>
            <person name="Nolan M."/>
            <person name="Tice H."/>
            <person name="Cheng J.F."/>
            <person name="Pitluck S."/>
            <person name="Liolios K."/>
            <person name="Pagani I."/>
            <person name="Ivanova N."/>
            <person name="Mavromatis K."/>
            <person name="Pati A."/>
            <person name="Tapia R."/>
            <person name="Han C."/>
            <person name="Goodwin L."/>
            <person name="Chen A."/>
            <person name="Palaniappan K."/>
            <person name="Land M."/>
            <person name="Hauser L."/>
            <person name="Chang Y.J."/>
            <person name="Jeffries C.D."/>
            <person name="Rohde M."/>
            <person name="Goker M."/>
            <person name="Tindall B.J."/>
            <person name="Detter J.C."/>
            <person name="Woyke T."/>
            <person name="Bristow J."/>
            <person name="Eisen J.A."/>
            <person name="Markowitz V."/>
            <person name="Hugenholtz P."/>
            <person name="Klenk H.P."/>
            <person name="Kyrpides N.C."/>
        </authorList>
    </citation>
    <scope>NUCLEOTIDE SEQUENCE [LARGE SCALE GENOMIC DNA]</scope>
    <source>
        <strain evidence="3">DSM 17132 / JCM 16389 / KACC 11308 / NBRC 106382 / 4M15</strain>
    </source>
</reference>
<keyword evidence="3" id="KW-1185">Reference proteome</keyword>
<organism evidence="2 3">
    <name type="scientific">Leadbetterella byssophila (strain DSM 17132 / JCM 16389 / KACC 11308 / NBRC 106382 / 4M15)</name>
    <dbReference type="NCBI Taxonomy" id="649349"/>
    <lineage>
        <taxon>Bacteria</taxon>
        <taxon>Pseudomonadati</taxon>
        <taxon>Bacteroidota</taxon>
        <taxon>Cytophagia</taxon>
        <taxon>Cytophagales</taxon>
        <taxon>Leadbetterellaceae</taxon>
        <taxon>Leadbetterella</taxon>
    </lineage>
</organism>
<gene>
    <name evidence="2" type="ordered locus">Lbys_1391</name>
</gene>
<dbReference type="OrthoDB" id="9799612at2"/>
<proteinExistence type="predicted"/>
<dbReference type="KEGG" id="lby:Lbys_1391"/>
<evidence type="ECO:0000313" key="2">
    <source>
        <dbReference type="EMBL" id="ADQ17105.1"/>
    </source>
</evidence>
<dbReference type="Proteomes" id="UP000007435">
    <property type="component" value="Chromosome"/>
</dbReference>
<name>E4RW70_LEAB4</name>
<dbReference type="InterPro" id="IPR022742">
    <property type="entry name" value="Hydrolase_4"/>
</dbReference>
<dbReference type="PANTHER" id="PTHR43265:SF1">
    <property type="entry name" value="ESTERASE ESTD"/>
    <property type="match status" value="1"/>
</dbReference>
<sequence>MEEGQRGADDHLPKTMKYLITLFFPFILFAQTDTLTFQIPGPAGRLETEVYKVKKPVHSLIVFLVGSNVGSTRASYATFSKYFFEDLLEEGYAVAVFDKRGIGKSERNWTKANFRDRAADAGAVGAYLKKELGVQKAIVVGHSQGGWITQVALAEYPEVFERGISLAGPTFSVKEQIINDYTSKYFCAGLEDPRGKAEKKVRKILCMSRLMGWKGNFQQLRIIRKFEPSPYLKKINRPLLLMFGENDALVNPQTCVEQLSKIFPQGTPPVIQYHVVAQSNHSFRISPLCPKERTKEYAEEAKVKVKSWLSER</sequence>
<dbReference type="SUPFAM" id="SSF53474">
    <property type="entry name" value="alpha/beta-Hydrolases"/>
    <property type="match status" value="1"/>
</dbReference>
<protein>
    <submittedName>
        <fullName evidence="2">Alpha/beta hydrolase fold protein</fullName>
    </submittedName>
</protein>
<evidence type="ECO:0000259" key="1">
    <source>
        <dbReference type="Pfam" id="PF12146"/>
    </source>
</evidence>
<dbReference type="PANTHER" id="PTHR43265">
    <property type="entry name" value="ESTERASE ESTD"/>
    <property type="match status" value="1"/>
</dbReference>
<feature type="domain" description="Serine aminopeptidase S33" evidence="1">
    <location>
        <begin position="75"/>
        <end position="179"/>
    </location>
</feature>
<keyword evidence="2" id="KW-0378">Hydrolase</keyword>